<evidence type="ECO:0000313" key="7">
    <source>
        <dbReference type="Proteomes" id="UP001500503"/>
    </source>
</evidence>
<sequence>MELRDIEIFLALAEELHFGRTAARLHVSQARVSQAISQQERRLGGALFDRSNRRQIRLTPLGRQLRDDLNPVYAGLRDSLDRARRAARGITATLRVGMLPFNIADLHLYWKTFRSRHPQWELQIRRAPFVDPFAGLRDGGVDVLIVWLPVEEPDLTAGPILFTDSRLLAVSSDNDLAARSSTSLETLADHPHVTAPRMPDYWEDHYLPFQTPRGRPIARSQTITNSDDLINLVGTGEIVHSFPAHVTRYWAMPHIRWLPIRDMRPLPYAMVWRTETENDPIRALAQIVRDLGPLHPHST</sequence>
<dbReference type="SUPFAM" id="SSF53850">
    <property type="entry name" value="Periplasmic binding protein-like II"/>
    <property type="match status" value="1"/>
</dbReference>
<dbReference type="PROSITE" id="PS50931">
    <property type="entry name" value="HTH_LYSR"/>
    <property type="match status" value="1"/>
</dbReference>
<gene>
    <name evidence="6" type="ORF">GCM10023191_062890</name>
</gene>
<reference evidence="7" key="1">
    <citation type="journal article" date="2019" name="Int. J. Syst. Evol. Microbiol.">
        <title>The Global Catalogue of Microorganisms (GCM) 10K type strain sequencing project: providing services to taxonomists for standard genome sequencing and annotation.</title>
        <authorList>
            <consortium name="The Broad Institute Genomics Platform"/>
            <consortium name="The Broad Institute Genome Sequencing Center for Infectious Disease"/>
            <person name="Wu L."/>
            <person name="Ma J."/>
        </authorList>
    </citation>
    <scope>NUCLEOTIDE SEQUENCE [LARGE SCALE GENOMIC DNA]</scope>
    <source>
        <strain evidence="7">JCM 17933</strain>
    </source>
</reference>
<evidence type="ECO:0000256" key="2">
    <source>
        <dbReference type="ARBA" id="ARBA00023015"/>
    </source>
</evidence>
<name>A0ABP8QNS9_9ACTN</name>
<evidence type="ECO:0000259" key="5">
    <source>
        <dbReference type="PROSITE" id="PS50931"/>
    </source>
</evidence>
<organism evidence="6 7">
    <name type="scientific">Actinoallomurus oryzae</name>
    <dbReference type="NCBI Taxonomy" id="502180"/>
    <lineage>
        <taxon>Bacteria</taxon>
        <taxon>Bacillati</taxon>
        <taxon>Actinomycetota</taxon>
        <taxon>Actinomycetes</taxon>
        <taxon>Streptosporangiales</taxon>
        <taxon>Thermomonosporaceae</taxon>
        <taxon>Actinoallomurus</taxon>
    </lineage>
</organism>
<keyword evidence="7" id="KW-1185">Reference proteome</keyword>
<evidence type="ECO:0000256" key="3">
    <source>
        <dbReference type="ARBA" id="ARBA00023125"/>
    </source>
</evidence>
<dbReference type="Pfam" id="PF00126">
    <property type="entry name" value="HTH_1"/>
    <property type="match status" value="1"/>
</dbReference>
<dbReference type="EMBL" id="BAABHF010000038">
    <property type="protein sequence ID" value="GAA4506146.1"/>
    <property type="molecule type" value="Genomic_DNA"/>
</dbReference>
<keyword evidence="2" id="KW-0805">Transcription regulation</keyword>
<comment type="caution">
    <text evidence="6">The sequence shown here is derived from an EMBL/GenBank/DDBJ whole genome shotgun (WGS) entry which is preliminary data.</text>
</comment>
<dbReference type="InterPro" id="IPR000847">
    <property type="entry name" value="LysR_HTH_N"/>
</dbReference>
<dbReference type="Proteomes" id="UP001500503">
    <property type="component" value="Unassembled WGS sequence"/>
</dbReference>
<accession>A0ABP8QNS9</accession>
<keyword evidence="3" id="KW-0238">DNA-binding</keyword>
<feature type="domain" description="HTH lysR-type" evidence="5">
    <location>
        <begin position="1"/>
        <end position="59"/>
    </location>
</feature>
<protein>
    <submittedName>
        <fullName evidence="6">LysR family transcriptional regulator</fullName>
    </submittedName>
</protein>
<comment type="similarity">
    <text evidence="1">Belongs to the LysR transcriptional regulatory family.</text>
</comment>
<dbReference type="Gene3D" id="1.10.10.10">
    <property type="entry name" value="Winged helix-like DNA-binding domain superfamily/Winged helix DNA-binding domain"/>
    <property type="match status" value="1"/>
</dbReference>
<dbReference type="SUPFAM" id="SSF46785">
    <property type="entry name" value="Winged helix' DNA-binding domain"/>
    <property type="match status" value="1"/>
</dbReference>
<dbReference type="Gene3D" id="3.40.190.10">
    <property type="entry name" value="Periplasmic binding protein-like II"/>
    <property type="match status" value="2"/>
</dbReference>
<evidence type="ECO:0000256" key="4">
    <source>
        <dbReference type="ARBA" id="ARBA00023163"/>
    </source>
</evidence>
<dbReference type="InterPro" id="IPR036390">
    <property type="entry name" value="WH_DNA-bd_sf"/>
</dbReference>
<dbReference type="InterPro" id="IPR005119">
    <property type="entry name" value="LysR_subst-bd"/>
</dbReference>
<dbReference type="PANTHER" id="PTHR30346">
    <property type="entry name" value="TRANSCRIPTIONAL DUAL REGULATOR HCAR-RELATED"/>
    <property type="match status" value="1"/>
</dbReference>
<dbReference type="InterPro" id="IPR036388">
    <property type="entry name" value="WH-like_DNA-bd_sf"/>
</dbReference>
<keyword evidence="4" id="KW-0804">Transcription</keyword>
<evidence type="ECO:0000313" key="6">
    <source>
        <dbReference type="EMBL" id="GAA4506146.1"/>
    </source>
</evidence>
<proteinExistence type="inferred from homology"/>
<dbReference type="RefSeq" id="WP_345469983.1">
    <property type="nucleotide sequence ID" value="NZ_BAABHF010000038.1"/>
</dbReference>
<dbReference type="Pfam" id="PF03466">
    <property type="entry name" value="LysR_substrate"/>
    <property type="match status" value="1"/>
</dbReference>
<dbReference type="PANTHER" id="PTHR30346:SF0">
    <property type="entry name" value="HCA OPERON TRANSCRIPTIONAL ACTIVATOR HCAR"/>
    <property type="match status" value="1"/>
</dbReference>
<evidence type="ECO:0000256" key="1">
    <source>
        <dbReference type="ARBA" id="ARBA00009437"/>
    </source>
</evidence>